<protein>
    <recommendedName>
        <fullName evidence="6">Fatty acid hydroxylase domain-containing protein</fullName>
    </recommendedName>
</protein>
<dbReference type="InterPro" id="IPR050307">
    <property type="entry name" value="Sterol_Desaturase_Related"/>
</dbReference>
<organism evidence="7">
    <name type="scientific">viral metagenome</name>
    <dbReference type="NCBI Taxonomy" id="1070528"/>
    <lineage>
        <taxon>unclassified sequences</taxon>
        <taxon>metagenomes</taxon>
        <taxon>organismal metagenomes</taxon>
    </lineage>
</organism>
<dbReference type="AlphaFoldDB" id="A0A6C0FEZ6"/>
<name>A0A6C0FEZ6_9ZZZZ</name>
<comment type="subcellular location">
    <subcellularLocation>
        <location evidence="1">Membrane</location>
    </subcellularLocation>
</comment>
<evidence type="ECO:0000256" key="5">
    <source>
        <dbReference type="SAM" id="Phobius"/>
    </source>
</evidence>
<accession>A0A6C0FEZ6</accession>
<feature type="transmembrane region" description="Helical" evidence="5">
    <location>
        <begin position="76"/>
        <end position="96"/>
    </location>
</feature>
<dbReference type="Pfam" id="PF04116">
    <property type="entry name" value="FA_hydroxylase"/>
    <property type="match status" value="1"/>
</dbReference>
<keyword evidence="3 5" id="KW-1133">Transmembrane helix</keyword>
<evidence type="ECO:0000256" key="3">
    <source>
        <dbReference type="ARBA" id="ARBA00022989"/>
    </source>
</evidence>
<feature type="transmembrane region" description="Helical" evidence="5">
    <location>
        <begin position="148"/>
        <end position="167"/>
    </location>
</feature>
<dbReference type="EMBL" id="MN738806">
    <property type="protein sequence ID" value="QHT37695.1"/>
    <property type="molecule type" value="Genomic_DNA"/>
</dbReference>
<dbReference type="GO" id="GO:0016020">
    <property type="term" value="C:membrane"/>
    <property type="evidence" value="ECO:0007669"/>
    <property type="project" value="UniProtKB-SubCell"/>
</dbReference>
<feature type="transmembrane region" description="Helical" evidence="5">
    <location>
        <begin position="44"/>
        <end position="64"/>
    </location>
</feature>
<dbReference type="PANTHER" id="PTHR11863">
    <property type="entry name" value="STEROL DESATURASE"/>
    <property type="match status" value="1"/>
</dbReference>
<evidence type="ECO:0000259" key="6">
    <source>
        <dbReference type="Pfam" id="PF04116"/>
    </source>
</evidence>
<dbReference type="GO" id="GO:0016491">
    <property type="term" value="F:oxidoreductase activity"/>
    <property type="evidence" value="ECO:0007669"/>
    <property type="project" value="InterPro"/>
</dbReference>
<evidence type="ECO:0000313" key="7">
    <source>
        <dbReference type="EMBL" id="QHT37695.1"/>
    </source>
</evidence>
<feature type="transmembrane region" description="Helical" evidence="5">
    <location>
        <begin position="117"/>
        <end position="142"/>
    </location>
</feature>
<sequence>MQITNFLIPLYFPYLYFTAGYIDYWKNKANYHNYKNLKDRFDLLFLNIFIYIPLSLEILFYVKPVLFYYESITKEFSMLLLNIIFGDIWFYTLHRICHQPLLYKYIHKIHHSDNDPVGILSFHSHPIEVIFINLGSIYLIHYYCHMSLLQHFLVFSYIILNSILYSHSKQHGDVEHRIHHKLLNYNFGLVFMDKLCLTEKKSLT</sequence>
<proteinExistence type="predicted"/>
<evidence type="ECO:0000256" key="1">
    <source>
        <dbReference type="ARBA" id="ARBA00004370"/>
    </source>
</evidence>
<evidence type="ECO:0000256" key="2">
    <source>
        <dbReference type="ARBA" id="ARBA00022692"/>
    </source>
</evidence>
<dbReference type="InterPro" id="IPR006694">
    <property type="entry name" value="Fatty_acid_hydroxylase"/>
</dbReference>
<reference evidence="7" key="1">
    <citation type="journal article" date="2020" name="Nature">
        <title>Giant virus diversity and host interactions through global metagenomics.</title>
        <authorList>
            <person name="Schulz F."/>
            <person name="Roux S."/>
            <person name="Paez-Espino D."/>
            <person name="Jungbluth S."/>
            <person name="Walsh D.A."/>
            <person name="Denef V.J."/>
            <person name="McMahon K.D."/>
            <person name="Konstantinidis K.T."/>
            <person name="Eloe-Fadrosh E.A."/>
            <person name="Kyrpides N.C."/>
            <person name="Woyke T."/>
        </authorList>
    </citation>
    <scope>NUCLEOTIDE SEQUENCE</scope>
    <source>
        <strain evidence="7">GVMAG-S-ERX555997-44</strain>
    </source>
</reference>
<dbReference type="GO" id="GO:0008610">
    <property type="term" value="P:lipid biosynthetic process"/>
    <property type="evidence" value="ECO:0007669"/>
    <property type="project" value="InterPro"/>
</dbReference>
<keyword evidence="2 5" id="KW-0812">Transmembrane</keyword>
<feature type="domain" description="Fatty acid hydroxylase" evidence="6">
    <location>
        <begin position="80"/>
        <end position="198"/>
    </location>
</feature>
<keyword evidence="4 5" id="KW-0472">Membrane</keyword>
<dbReference type="GO" id="GO:0005506">
    <property type="term" value="F:iron ion binding"/>
    <property type="evidence" value="ECO:0007669"/>
    <property type="project" value="InterPro"/>
</dbReference>
<evidence type="ECO:0000256" key="4">
    <source>
        <dbReference type="ARBA" id="ARBA00023136"/>
    </source>
</evidence>
<feature type="transmembrane region" description="Helical" evidence="5">
    <location>
        <begin position="6"/>
        <end position="24"/>
    </location>
</feature>